<name>A0ACC3A3J3_9EURO</name>
<accession>A0ACC3A3J3</accession>
<proteinExistence type="predicted"/>
<gene>
    <name evidence="1" type="ORF">H2198_006253</name>
</gene>
<reference evidence="1" key="1">
    <citation type="submission" date="2022-10" db="EMBL/GenBank/DDBJ databases">
        <title>Culturing micro-colonial fungi from biological soil crusts in the Mojave desert and describing Neophaeococcomyces mojavensis, and introducing the new genera and species Taxawa tesnikishii.</title>
        <authorList>
            <person name="Kurbessoian T."/>
            <person name="Stajich J.E."/>
        </authorList>
    </citation>
    <scope>NUCLEOTIDE SEQUENCE</scope>
    <source>
        <strain evidence="1">JES_112</strain>
    </source>
</reference>
<dbReference type="EMBL" id="JAPDRQ010000113">
    <property type="protein sequence ID" value="KAJ9654735.1"/>
    <property type="molecule type" value="Genomic_DNA"/>
</dbReference>
<evidence type="ECO:0000313" key="1">
    <source>
        <dbReference type="EMBL" id="KAJ9654735.1"/>
    </source>
</evidence>
<protein>
    <submittedName>
        <fullName evidence="1">Uncharacterized protein</fullName>
    </submittedName>
</protein>
<organism evidence="1 2">
    <name type="scientific">Neophaeococcomyces mojaviensis</name>
    <dbReference type="NCBI Taxonomy" id="3383035"/>
    <lineage>
        <taxon>Eukaryota</taxon>
        <taxon>Fungi</taxon>
        <taxon>Dikarya</taxon>
        <taxon>Ascomycota</taxon>
        <taxon>Pezizomycotina</taxon>
        <taxon>Eurotiomycetes</taxon>
        <taxon>Chaetothyriomycetidae</taxon>
        <taxon>Chaetothyriales</taxon>
        <taxon>Chaetothyriales incertae sedis</taxon>
        <taxon>Neophaeococcomyces</taxon>
    </lineage>
</organism>
<sequence>MTPTMAAASNGTLPQWDRTTISPRRYLQMWLADSAIQPYPSELLSLPVEVNSLPQRSHMPTLTVPARGSDSCIVELMQAVGIHMTDSKRVLSYAQVIAELDESSEHYGLAAAILGLMVERSLPLVVNFEIRSTEDMEEYILLRLAIYQASNIHLFPAHGPGALSIQSFSVAQCGFWVCMTSGNTETIAVLSAATVLGSETTYFMFPPLCPEDTYGVIESEAQSRGRVVTSAKAGERSGKGFRFPRKIIQRAP</sequence>
<comment type="caution">
    <text evidence="1">The sequence shown here is derived from an EMBL/GenBank/DDBJ whole genome shotgun (WGS) entry which is preliminary data.</text>
</comment>
<dbReference type="Proteomes" id="UP001172386">
    <property type="component" value="Unassembled WGS sequence"/>
</dbReference>
<evidence type="ECO:0000313" key="2">
    <source>
        <dbReference type="Proteomes" id="UP001172386"/>
    </source>
</evidence>
<keyword evidence="2" id="KW-1185">Reference proteome</keyword>